<proteinExistence type="predicted"/>
<dbReference type="InterPro" id="IPR013087">
    <property type="entry name" value="Znf_C2H2_type"/>
</dbReference>
<dbReference type="GO" id="GO:0003700">
    <property type="term" value="F:DNA-binding transcription factor activity"/>
    <property type="evidence" value="ECO:0007669"/>
    <property type="project" value="InterPro"/>
</dbReference>
<dbReference type="AlphaFoldDB" id="M8B6N5"/>
<dbReference type="PROSITE" id="PS00028">
    <property type="entry name" value="ZINC_FINGER_C2H2_1"/>
    <property type="match status" value="1"/>
</dbReference>
<dbReference type="EnsemblPlants" id="EMT12417">
    <property type="protein sequence ID" value="EMT12417"/>
    <property type="gene ID" value="F775_42497"/>
</dbReference>
<reference evidence="2" key="1">
    <citation type="submission" date="2015-06" db="UniProtKB">
        <authorList>
            <consortium name="EnsemblPlants"/>
        </authorList>
    </citation>
    <scope>IDENTIFICATION</scope>
</reference>
<feature type="region of interest" description="Disordered" evidence="1">
    <location>
        <begin position="37"/>
        <end position="59"/>
    </location>
</feature>
<accession>M8B6N5</accession>
<sequence>MDSNNGVAGKAGHVYEVTAQDPSSAAAAPLDLSLTLAPMSPWDNHHSRGGGRRRGGGGKRSRLFSCLFCERKFFKSQALGGHQNAHRKERVIGSWNAHLYLPDHHRDAVQTTATARLDDNDDHKLQELDLNLKL</sequence>
<dbReference type="PANTHER" id="PTHR45730:SF50">
    <property type="entry name" value="OS12G0617000 PROTEIN"/>
    <property type="match status" value="1"/>
</dbReference>
<organism evidence="2">
    <name type="scientific">Aegilops tauschii</name>
    <name type="common">Tausch's goatgrass</name>
    <name type="synonym">Aegilops squarrosa</name>
    <dbReference type="NCBI Taxonomy" id="37682"/>
    <lineage>
        <taxon>Eukaryota</taxon>
        <taxon>Viridiplantae</taxon>
        <taxon>Streptophyta</taxon>
        <taxon>Embryophyta</taxon>
        <taxon>Tracheophyta</taxon>
        <taxon>Spermatophyta</taxon>
        <taxon>Magnoliopsida</taxon>
        <taxon>Liliopsida</taxon>
        <taxon>Poales</taxon>
        <taxon>Poaceae</taxon>
        <taxon>BOP clade</taxon>
        <taxon>Pooideae</taxon>
        <taxon>Triticodae</taxon>
        <taxon>Triticeae</taxon>
        <taxon>Triticinae</taxon>
        <taxon>Aegilops</taxon>
    </lineage>
</organism>
<dbReference type="PROSITE" id="PS50157">
    <property type="entry name" value="ZINC_FINGER_C2H2_2"/>
    <property type="match status" value="1"/>
</dbReference>
<dbReference type="InterPro" id="IPR036236">
    <property type="entry name" value="Znf_C2H2_sf"/>
</dbReference>
<dbReference type="PANTHER" id="PTHR45730">
    <property type="entry name" value="ZINC FINGER PROTEIN JAGGED"/>
    <property type="match status" value="1"/>
</dbReference>
<dbReference type="InterPro" id="IPR045320">
    <property type="entry name" value="JAGGED/SL1-like"/>
</dbReference>
<feature type="compositionally biased region" description="Basic residues" evidence="1">
    <location>
        <begin position="47"/>
        <end position="59"/>
    </location>
</feature>
<name>M8B6N5_AEGTA</name>
<evidence type="ECO:0000256" key="1">
    <source>
        <dbReference type="SAM" id="MobiDB-lite"/>
    </source>
</evidence>
<evidence type="ECO:0000313" key="2">
    <source>
        <dbReference type="EnsemblPlants" id="EMT12417"/>
    </source>
</evidence>
<dbReference type="SUPFAM" id="SSF57667">
    <property type="entry name" value="beta-beta-alpha zinc fingers"/>
    <property type="match status" value="1"/>
</dbReference>
<protein>
    <submittedName>
        <fullName evidence="2">Uncharacterized protein</fullName>
    </submittedName>
</protein>